<protein>
    <submittedName>
        <fullName evidence="1">Uncharacterized protein</fullName>
    </submittedName>
</protein>
<keyword evidence="1" id="KW-0614">Plasmid</keyword>
<dbReference type="EMBL" id="AP026561">
    <property type="protein sequence ID" value="BDP43473.1"/>
    <property type="molecule type" value="Genomic_DNA"/>
</dbReference>
<evidence type="ECO:0000313" key="2">
    <source>
        <dbReference type="Proteomes" id="UP001064971"/>
    </source>
</evidence>
<gene>
    <name evidence="1" type="ORF">DAETH_34420</name>
</gene>
<evidence type="ECO:0000313" key="1">
    <source>
        <dbReference type="EMBL" id="BDP43473.1"/>
    </source>
</evidence>
<sequence length="94" mass="10272">MFQAAGDALHMVLQGLPPWIFPAGAVTHKDGWRGCHARPPLIRLGAPELVKEMSGERSRRPGTFQYVGAMLPSCAPPVPEPSHPPVWVRRTPLS</sequence>
<keyword evidence="2" id="KW-1185">Reference proteome</keyword>
<proteinExistence type="predicted"/>
<organism evidence="1 2">
    <name type="scientific">Deinococcus aetherius</name>
    <dbReference type="NCBI Taxonomy" id="200252"/>
    <lineage>
        <taxon>Bacteria</taxon>
        <taxon>Thermotogati</taxon>
        <taxon>Deinococcota</taxon>
        <taxon>Deinococci</taxon>
        <taxon>Deinococcales</taxon>
        <taxon>Deinococcaceae</taxon>
        <taxon>Deinococcus</taxon>
    </lineage>
</organism>
<geneLocation type="plasmid" evidence="1 2">
    <name>pDAETH-1</name>
</geneLocation>
<reference evidence="1" key="1">
    <citation type="submission" date="2022-07" db="EMBL/GenBank/DDBJ databases">
        <title>Complete Genome Sequence of the Radioresistant Bacterium Deinococcus aetherius ST0316, Isolated from the Air Dust collected in Lower Stratosphere above Japan.</title>
        <authorList>
            <person name="Satoh K."/>
            <person name="Hagiwara K."/>
            <person name="Katsumata K."/>
            <person name="Kubo A."/>
            <person name="Yokobori S."/>
            <person name="Yamagishi A."/>
            <person name="Oono Y."/>
            <person name="Narumi I."/>
        </authorList>
    </citation>
    <scope>NUCLEOTIDE SEQUENCE</scope>
    <source>
        <strain evidence="1">ST0316</strain>
        <plasmid evidence="1">pDAETH-1</plasmid>
    </source>
</reference>
<dbReference type="Proteomes" id="UP001064971">
    <property type="component" value="Plasmid pDAETH-1"/>
</dbReference>
<accession>A0ABN6RL26</accession>
<name>A0ABN6RL26_9DEIO</name>